<feature type="transmembrane region" description="Helical" evidence="5">
    <location>
        <begin position="78"/>
        <end position="100"/>
    </location>
</feature>
<feature type="transmembrane region" description="Helical" evidence="5">
    <location>
        <begin position="134"/>
        <end position="155"/>
    </location>
</feature>
<comment type="caution">
    <text evidence="7">The sequence shown here is derived from an EMBL/GenBank/DDBJ whole genome shotgun (WGS) entry which is preliminary data.</text>
</comment>
<evidence type="ECO:0000313" key="7">
    <source>
        <dbReference type="EMBL" id="TCD62515.1"/>
    </source>
</evidence>
<evidence type="ECO:0000256" key="5">
    <source>
        <dbReference type="SAM" id="Phobius"/>
    </source>
</evidence>
<dbReference type="InterPro" id="IPR020846">
    <property type="entry name" value="MFS_dom"/>
</dbReference>
<keyword evidence="4 5" id="KW-0472">Membrane</keyword>
<gene>
    <name evidence="7" type="ORF">EIP91_006789</name>
</gene>
<keyword evidence="3 5" id="KW-1133">Transmembrane helix</keyword>
<feature type="transmembrane region" description="Helical" evidence="5">
    <location>
        <begin position="43"/>
        <end position="66"/>
    </location>
</feature>
<dbReference type="AlphaFoldDB" id="A0A4R0RAZ8"/>
<keyword evidence="8" id="KW-1185">Reference proteome</keyword>
<proteinExistence type="predicted"/>
<evidence type="ECO:0000256" key="1">
    <source>
        <dbReference type="ARBA" id="ARBA00004141"/>
    </source>
</evidence>
<dbReference type="Pfam" id="PF07690">
    <property type="entry name" value="MFS_1"/>
    <property type="match status" value="1"/>
</dbReference>
<dbReference type="InterPro" id="IPR011701">
    <property type="entry name" value="MFS"/>
</dbReference>
<evidence type="ECO:0000259" key="6">
    <source>
        <dbReference type="PROSITE" id="PS50850"/>
    </source>
</evidence>
<reference evidence="7 8" key="1">
    <citation type="submission" date="2018-11" db="EMBL/GenBank/DDBJ databases">
        <title>Genome assembly of Steccherinum ochraceum LE-BIN_3174, the white-rot fungus of the Steccherinaceae family (The Residual Polyporoid clade, Polyporales, Basidiomycota).</title>
        <authorList>
            <person name="Fedorova T.V."/>
            <person name="Glazunova O.A."/>
            <person name="Landesman E.O."/>
            <person name="Moiseenko K.V."/>
            <person name="Psurtseva N.V."/>
            <person name="Savinova O.S."/>
            <person name="Shakhova N.V."/>
            <person name="Tyazhelova T.V."/>
            <person name="Vasina D.V."/>
        </authorList>
    </citation>
    <scope>NUCLEOTIDE SEQUENCE [LARGE SCALE GENOMIC DNA]</scope>
    <source>
        <strain evidence="7 8">LE-BIN_3174</strain>
    </source>
</reference>
<feature type="domain" description="Major facilitator superfamily (MFS) profile" evidence="6">
    <location>
        <begin position="43"/>
        <end position="439"/>
    </location>
</feature>
<name>A0A4R0RAZ8_9APHY</name>
<feature type="transmembrane region" description="Helical" evidence="5">
    <location>
        <begin position="196"/>
        <end position="217"/>
    </location>
</feature>
<dbReference type="EMBL" id="RWJN01000365">
    <property type="protein sequence ID" value="TCD62515.1"/>
    <property type="molecule type" value="Genomic_DNA"/>
</dbReference>
<feature type="transmembrane region" description="Helical" evidence="5">
    <location>
        <begin position="237"/>
        <end position="261"/>
    </location>
</feature>
<evidence type="ECO:0000313" key="8">
    <source>
        <dbReference type="Proteomes" id="UP000292702"/>
    </source>
</evidence>
<dbReference type="InterPro" id="IPR036259">
    <property type="entry name" value="MFS_trans_sf"/>
</dbReference>
<accession>A0A4R0RAZ8</accession>
<dbReference type="PANTHER" id="PTHR23502">
    <property type="entry name" value="MAJOR FACILITATOR SUPERFAMILY"/>
    <property type="match status" value="1"/>
</dbReference>
<dbReference type="SUPFAM" id="SSF103473">
    <property type="entry name" value="MFS general substrate transporter"/>
    <property type="match status" value="1"/>
</dbReference>
<dbReference type="OrthoDB" id="3066029at2759"/>
<feature type="transmembrane region" description="Helical" evidence="5">
    <location>
        <begin position="109"/>
        <end position="128"/>
    </location>
</feature>
<dbReference type="PANTHER" id="PTHR23502:SF64">
    <property type="entry name" value="TRANSPORTER, PUTATIVE (AFU_ORTHOLOGUE AFUA_3G11760)-RELATED"/>
    <property type="match status" value="1"/>
</dbReference>
<dbReference type="Proteomes" id="UP000292702">
    <property type="component" value="Unassembled WGS sequence"/>
</dbReference>
<feature type="transmembrane region" description="Helical" evidence="5">
    <location>
        <begin position="411"/>
        <end position="435"/>
    </location>
</feature>
<dbReference type="GO" id="GO:0022857">
    <property type="term" value="F:transmembrane transporter activity"/>
    <property type="evidence" value="ECO:0007669"/>
    <property type="project" value="InterPro"/>
</dbReference>
<evidence type="ECO:0000256" key="3">
    <source>
        <dbReference type="ARBA" id="ARBA00022989"/>
    </source>
</evidence>
<keyword evidence="2 5" id="KW-0812">Transmembrane</keyword>
<dbReference type="STRING" id="92696.A0A4R0RAZ8"/>
<feature type="transmembrane region" description="Helical" evidence="5">
    <location>
        <begin position="273"/>
        <end position="297"/>
    </location>
</feature>
<comment type="subcellular location">
    <subcellularLocation>
        <location evidence="1">Membrane</location>
        <topology evidence="1">Multi-pass membrane protein</topology>
    </subcellularLocation>
</comment>
<dbReference type="GO" id="GO:0005886">
    <property type="term" value="C:plasma membrane"/>
    <property type="evidence" value="ECO:0007669"/>
    <property type="project" value="TreeGrafter"/>
</dbReference>
<sequence length="474" mass="50575">MASEQTPLLEAATAVVEQTVSEETRQERDSIYDKFTSAEKRAIVLHVTFSGVIPFFVSGSLIPSLPHIAKEFGSSGPVINLAVSASIFAACLGGLFWAVYSGHYGRKPIYLVATLMFCIGSVGVALAPSVAHLIFFRIFQAGGGSSGLSNSMGVIGDIYAVEERGTATGVFFAGVLLGPAIAPVISGFVAEVWSWRIMQAALFVCGVVFFVVTLLFFPETMHPGTSGAEKQGNRNPVVLCVITAGITTLMADFFLVVPVAYTVAKKYNITGEGAIGALLIPGGLGNMLGAPTAGYISDRIIAQRRKARGGVWVPEDRLRGVQFAALVLIPGSLVIAGYTTTYVDGWPGLAINLSCLFMNGFGVDTMFTALSAYNVDILHDRSAEISAAAMAYRGTIVSLGLAGLLPTIETIGLFATYSITAVISVFGYFLVWCVIRYGERMRAYVDIGFTTAPRDTWIPTWHLNPSKFDSEDKC</sequence>
<feature type="transmembrane region" description="Helical" evidence="5">
    <location>
        <begin position="385"/>
        <end position="405"/>
    </location>
</feature>
<evidence type="ECO:0000256" key="4">
    <source>
        <dbReference type="ARBA" id="ARBA00023136"/>
    </source>
</evidence>
<protein>
    <recommendedName>
        <fullName evidence="6">Major facilitator superfamily (MFS) profile domain-containing protein</fullName>
    </recommendedName>
</protein>
<organism evidence="7 8">
    <name type="scientific">Steccherinum ochraceum</name>
    <dbReference type="NCBI Taxonomy" id="92696"/>
    <lineage>
        <taxon>Eukaryota</taxon>
        <taxon>Fungi</taxon>
        <taxon>Dikarya</taxon>
        <taxon>Basidiomycota</taxon>
        <taxon>Agaricomycotina</taxon>
        <taxon>Agaricomycetes</taxon>
        <taxon>Polyporales</taxon>
        <taxon>Steccherinaceae</taxon>
        <taxon>Steccherinum</taxon>
    </lineage>
</organism>
<dbReference type="PROSITE" id="PS50850">
    <property type="entry name" value="MFS"/>
    <property type="match status" value="1"/>
</dbReference>
<feature type="transmembrane region" description="Helical" evidence="5">
    <location>
        <begin position="167"/>
        <end position="190"/>
    </location>
</feature>
<feature type="transmembrane region" description="Helical" evidence="5">
    <location>
        <begin position="318"/>
        <end position="338"/>
    </location>
</feature>
<evidence type="ECO:0000256" key="2">
    <source>
        <dbReference type="ARBA" id="ARBA00022692"/>
    </source>
</evidence>
<dbReference type="Gene3D" id="1.20.1250.20">
    <property type="entry name" value="MFS general substrate transporter like domains"/>
    <property type="match status" value="1"/>
</dbReference>
<feature type="transmembrane region" description="Helical" evidence="5">
    <location>
        <begin position="350"/>
        <end position="373"/>
    </location>
</feature>